<feature type="signal peptide" evidence="5">
    <location>
        <begin position="1"/>
        <end position="19"/>
    </location>
</feature>
<dbReference type="InterPro" id="IPR013766">
    <property type="entry name" value="Thioredoxin_domain"/>
</dbReference>
<dbReference type="PANTHER" id="PTHR42852:SF6">
    <property type="entry name" value="THIOL:DISULFIDE INTERCHANGE PROTEIN DSBE"/>
    <property type="match status" value="1"/>
</dbReference>
<dbReference type="GO" id="GO:0016491">
    <property type="term" value="F:oxidoreductase activity"/>
    <property type="evidence" value="ECO:0007669"/>
    <property type="project" value="InterPro"/>
</dbReference>
<dbReference type="Gene3D" id="3.40.30.10">
    <property type="entry name" value="Glutaredoxin"/>
    <property type="match status" value="1"/>
</dbReference>
<keyword evidence="4" id="KW-0676">Redox-active center</keyword>
<dbReference type="PANTHER" id="PTHR42852">
    <property type="entry name" value="THIOL:DISULFIDE INTERCHANGE PROTEIN DSBE"/>
    <property type="match status" value="1"/>
</dbReference>
<evidence type="ECO:0000256" key="5">
    <source>
        <dbReference type="SAM" id="SignalP"/>
    </source>
</evidence>
<accession>A0A327R4R1</accession>
<dbReference type="InterPro" id="IPR050553">
    <property type="entry name" value="Thioredoxin_ResA/DsbE_sf"/>
</dbReference>
<organism evidence="7 8">
    <name type="scientific">Chitinophaga skermanii</name>
    <dbReference type="NCBI Taxonomy" id="331697"/>
    <lineage>
        <taxon>Bacteria</taxon>
        <taxon>Pseudomonadati</taxon>
        <taxon>Bacteroidota</taxon>
        <taxon>Chitinophagia</taxon>
        <taxon>Chitinophagales</taxon>
        <taxon>Chitinophagaceae</taxon>
        <taxon>Chitinophaga</taxon>
    </lineage>
</organism>
<keyword evidence="8" id="KW-1185">Reference proteome</keyword>
<evidence type="ECO:0000313" key="8">
    <source>
        <dbReference type="Proteomes" id="UP000249547"/>
    </source>
</evidence>
<comment type="caution">
    <text evidence="7">The sequence shown here is derived from an EMBL/GenBank/DDBJ whole genome shotgun (WGS) entry which is preliminary data.</text>
</comment>
<dbReference type="GO" id="GO:0030313">
    <property type="term" value="C:cell envelope"/>
    <property type="evidence" value="ECO:0007669"/>
    <property type="project" value="UniProtKB-SubCell"/>
</dbReference>
<name>A0A327R4R1_9BACT</name>
<dbReference type="GO" id="GO:0017004">
    <property type="term" value="P:cytochrome complex assembly"/>
    <property type="evidence" value="ECO:0007669"/>
    <property type="project" value="UniProtKB-KW"/>
</dbReference>
<dbReference type="GO" id="GO:0016853">
    <property type="term" value="F:isomerase activity"/>
    <property type="evidence" value="ECO:0007669"/>
    <property type="project" value="UniProtKB-KW"/>
</dbReference>
<dbReference type="RefSeq" id="WP_111596971.1">
    <property type="nucleotide sequence ID" value="NZ_QLLL01000002.1"/>
</dbReference>
<keyword evidence="2" id="KW-0201">Cytochrome c-type biogenesis</keyword>
<dbReference type="SUPFAM" id="SSF52833">
    <property type="entry name" value="Thioredoxin-like"/>
    <property type="match status" value="1"/>
</dbReference>
<keyword evidence="3" id="KW-1015">Disulfide bond</keyword>
<dbReference type="Proteomes" id="UP000249547">
    <property type="component" value="Unassembled WGS sequence"/>
</dbReference>
<keyword evidence="5" id="KW-0732">Signal</keyword>
<dbReference type="CDD" id="cd02966">
    <property type="entry name" value="TlpA_like_family"/>
    <property type="match status" value="1"/>
</dbReference>
<dbReference type="PROSITE" id="PS51352">
    <property type="entry name" value="THIOREDOXIN_2"/>
    <property type="match status" value="1"/>
</dbReference>
<dbReference type="GO" id="GO:0016209">
    <property type="term" value="F:antioxidant activity"/>
    <property type="evidence" value="ECO:0007669"/>
    <property type="project" value="InterPro"/>
</dbReference>
<evidence type="ECO:0000256" key="2">
    <source>
        <dbReference type="ARBA" id="ARBA00022748"/>
    </source>
</evidence>
<dbReference type="InterPro" id="IPR000866">
    <property type="entry name" value="AhpC/TSA"/>
</dbReference>
<evidence type="ECO:0000313" key="7">
    <source>
        <dbReference type="EMBL" id="RAJ08877.1"/>
    </source>
</evidence>
<dbReference type="EMBL" id="QLLL01000002">
    <property type="protein sequence ID" value="RAJ08877.1"/>
    <property type="molecule type" value="Genomic_DNA"/>
</dbReference>
<comment type="subcellular location">
    <subcellularLocation>
        <location evidence="1">Cell envelope</location>
    </subcellularLocation>
</comment>
<keyword evidence="7" id="KW-0413">Isomerase</keyword>
<evidence type="ECO:0000256" key="3">
    <source>
        <dbReference type="ARBA" id="ARBA00023157"/>
    </source>
</evidence>
<feature type="domain" description="Thioredoxin" evidence="6">
    <location>
        <begin position="24"/>
        <end position="171"/>
    </location>
</feature>
<proteinExistence type="predicted"/>
<gene>
    <name evidence="7" type="ORF">LX64_01531</name>
</gene>
<sequence length="184" mass="21696">MKKLIQLVFLLTCAFASKAQVTYLDVHEKVSTYPKVEWVRGTPVTQFDKNKIYIIELWATWCKPCIKSMPHMNQLYTKYKDRIEFIGQDVWEDDIEKVKQFLVDNKDIISYPIAYAGKREESDFEKNWIKPSGTVGIPRTFIVQNNTIMWITNPFSLYEEHLQLLLENKFTEEAAEAIVKKHKL</sequence>
<evidence type="ECO:0000256" key="1">
    <source>
        <dbReference type="ARBA" id="ARBA00004196"/>
    </source>
</evidence>
<dbReference type="Pfam" id="PF00578">
    <property type="entry name" value="AhpC-TSA"/>
    <property type="match status" value="1"/>
</dbReference>
<protein>
    <submittedName>
        <fullName evidence="7">Thiol-disulfide isomerase/thioredoxin</fullName>
    </submittedName>
</protein>
<dbReference type="InterPro" id="IPR036249">
    <property type="entry name" value="Thioredoxin-like_sf"/>
</dbReference>
<dbReference type="OrthoDB" id="9802923at2"/>
<dbReference type="AlphaFoldDB" id="A0A327R4R1"/>
<reference evidence="7 8" key="1">
    <citation type="submission" date="2018-06" db="EMBL/GenBank/DDBJ databases">
        <title>Genomic Encyclopedia of Archaeal and Bacterial Type Strains, Phase II (KMG-II): from individual species to whole genera.</title>
        <authorList>
            <person name="Goeker M."/>
        </authorList>
    </citation>
    <scope>NUCLEOTIDE SEQUENCE [LARGE SCALE GENOMIC DNA]</scope>
    <source>
        <strain evidence="7 8">DSM 23857</strain>
    </source>
</reference>
<feature type="chain" id="PRO_5016363451" evidence="5">
    <location>
        <begin position="20"/>
        <end position="184"/>
    </location>
</feature>
<evidence type="ECO:0000259" key="6">
    <source>
        <dbReference type="PROSITE" id="PS51352"/>
    </source>
</evidence>
<evidence type="ECO:0000256" key="4">
    <source>
        <dbReference type="ARBA" id="ARBA00023284"/>
    </source>
</evidence>